<dbReference type="PANTHER" id="PTHR33053:SF26">
    <property type="entry name" value="TRANSPOSASE DOMAIN-CONTAINING PROTEIN"/>
    <property type="match status" value="1"/>
</dbReference>
<dbReference type="RefSeq" id="XP_008211972.1">
    <property type="nucleotide sequence ID" value="XM_008213750.1"/>
</dbReference>
<dbReference type="PANTHER" id="PTHR33053">
    <property type="entry name" value="PROTEIN, PUTATIVE-RELATED"/>
    <property type="match status" value="1"/>
</dbReference>
<dbReference type="KEGG" id="nvi:103317053"/>
<dbReference type="AlphaFoldDB" id="A0A7M7HAF6"/>
<dbReference type="EnsemblMetazoa" id="XM_008213750">
    <property type="protein sequence ID" value="XP_008211972"/>
    <property type="gene ID" value="LOC103317053"/>
</dbReference>
<accession>A0A7M7HAF6</accession>
<name>A0A7M7HAF6_NASVI</name>
<protein>
    <submittedName>
        <fullName evidence="1">Uncharacterized protein</fullName>
    </submittedName>
</protein>
<dbReference type="Proteomes" id="UP000002358">
    <property type="component" value="Unassembled WGS sequence"/>
</dbReference>
<keyword evidence="2" id="KW-1185">Reference proteome</keyword>
<reference evidence="1" key="1">
    <citation type="submission" date="2021-01" db="UniProtKB">
        <authorList>
            <consortium name="EnsemblMetazoa"/>
        </authorList>
    </citation>
    <scope>IDENTIFICATION</scope>
</reference>
<organism evidence="1 2">
    <name type="scientific">Nasonia vitripennis</name>
    <name type="common">Parasitic wasp</name>
    <dbReference type="NCBI Taxonomy" id="7425"/>
    <lineage>
        <taxon>Eukaryota</taxon>
        <taxon>Metazoa</taxon>
        <taxon>Ecdysozoa</taxon>
        <taxon>Arthropoda</taxon>
        <taxon>Hexapoda</taxon>
        <taxon>Insecta</taxon>
        <taxon>Pterygota</taxon>
        <taxon>Neoptera</taxon>
        <taxon>Endopterygota</taxon>
        <taxon>Hymenoptera</taxon>
        <taxon>Apocrita</taxon>
        <taxon>Proctotrupomorpha</taxon>
        <taxon>Chalcidoidea</taxon>
        <taxon>Pteromalidae</taxon>
        <taxon>Pteromalinae</taxon>
        <taxon>Nasonia</taxon>
    </lineage>
</organism>
<dbReference type="GeneID" id="103317053"/>
<dbReference type="InParanoid" id="A0A7M7HAF6"/>
<proteinExistence type="predicted"/>
<evidence type="ECO:0000313" key="2">
    <source>
        <dbReference type="Proteomes" id="UP000002358"/>
    </source>
</evidence>
<dbReference type="OrthoDB" id="7700551at2759"/>
<evidence type="ECO:0000313" key="1">
    <source>
        <dbReference type="EnsemblMetazoa" id="XP_008211972"/>
    </source>
</evidence>
<sequence>MGSGQYCHYGLENALRSFIDEYVHKGIVVECIKLLVSIDGAPLAVSSEKWLWIISVSEKELKLVEVLAIYHGEDKPSNVNELLKEFKEVTLFINNGISHKDKHYSVILHALVCDAPAKSYVICVKYHSGYYSCTKCTIEGEYDGAVHFPGCIVTLRTGEKVKNREYNDPLGYDYQKNGETILKDIPKFGLVTNVVLDYMHLICLGVMLKLIELWIKNILSDADIDKMSERLINIKQFVP</sequence>